<evidence type="ECO:0000256" key="1">
    <source>
        <dbReference type="SAM" id="Phobius"/>
    </source>
</evidence>
<evidence type="ECO:0000313" key="3">
    <source>
        <dbReference type="Proteomes" id="UP001216139"/>
    </source>
</evidence>
<reference evidence="2 3" key="1">
    <citation type="submission" date="2023-02" db="EMBL/GenBank/DDBJ databases">
        <title>Genome sequence of Mucilaginibacter jinjuensis strain KACC 16571.</title>
        <authorList>
            <person name="Kim S."/>
            <person name="Heo J."/>
            <person name="Kwon S.-W."/>
        </authorList>
    </citation>
    <scope>NUCLEOTIDE SEQUENCE [LARGE SCALE GENOMIC DNA]</scope>
    <source>
        <strain evidence="2 3">KACC 16571</strain>
    </source>
</reference>
<accession>A0ABY7TCF1</accession>
<feature type="transmembrane region" description="Helical" evidence="1">
    <location>
        <begin position="6"/>
        <end position="32"/>
    </location>
</feature>
<dbReference type="RefSeq" id="WP_273632057.1">
    <property type="nucleotide sequence ID" value="NZ_CP117167.1"/>
</dbReference>
<sequence length="200" mass="23305">MADNSTLIAISAFSGLAGALLTQMISGLFAYFSERRKYNNGVRDLHRAKKIEIGENFYYITGEKMTIVKKNIGYWKNWNNSRSEASLDYLKKEMITFKAYIDKLNEENWKYNLISLYYNVSFTSSEVLEANEQSHLYYLSVLDLMDKIKKANGDETEVLYQQYAIAIFDMCAHYENVYEKMKEDMNIVKNQLLTDFGLTV</sequence>
<keyword evidence="3" id="KW-1185">Reference proteome</keyword>
<gene>
    <name evidence="2" type="ORF">PQO05_07355</name>
</gene>
<evidence type="ECO:0000313" key="2">
    <source>
        <dbReference type="EMBL" id="WCT13750.1"/>
    </source>
</evidence>
<evidence type="ECO:0008006" key="4">
    <source>
        <dbReference type="Google" id="ProtNLM"/>
    </source>
</evidence>
<dbReference type="EMBL" id="CP117167">
    <property type="protein sequence ID" value="WCT13750.1"/>
    <property type="molecule type" value="Genomic_DNA"/>
</dbReference>
<keyword evidence="1" id="KW-1133">Transmembrane helix</keyword>
<proteinExistence type="predicted"/>
<keyword evidence="1" id="KW-0472">Membrane</keyword>
<name>A0ABY7TCF1_9SPHI</name>
<dbReference type="Proteomes" id="UP001216139">
    <property type="component" value="Chromosome"/>
</dbReference>
<protein>
    <recommendedName>
        <fullName evidence="4">Phage abortive infection protein</fullName>
    </recommendedName>
</protein>
<keyword evidence="1" id="KW-0812">Transmembrane</keyword>
<organism evidence="2 3">
    <name type="scientific">Mucilaginibacter jinjuensis</name>
    <dbReference type="NCBI Taxonomy" id="1176721"/>
    <lineage>
        <taxon>Bacteria</taxon>
        <taxon>Pseudomonadati</taxon>
        <taxon>Bacteroidota</taxon>
        <taxon>Sphingobacteriia</taxon>
        <taxon>Sphingobacteriales</taxon>
        <taxon>Sphingobacteriaceae</taxon>
        <taxon>Mucilaginibacter</taxon>
    </lineage>
</organism>